<reference evidence="5 6" key="1">
    <citation type="submission" date="2015-03" db="EMBL/GenBank/DDBJ databases">
        <title>Genome sequencing of Methylobacterium aquaticum DSM16371 type strain.</title>
        <authorList>
            <person name="Chaudhry V."/>
            <person name="Patil P.B."/>
        </authorList>
    </citation>
    <scope>NUCLEOTIDE SEQUENCE [LARGE SCALE GENOMIC DNA]</scope>
    <source>
        <strain evidence="5 6">DSM 16371</strain>
    </source>
</reference>
<dbReference type="Gene3D" id="1.10.10.10">
    <property type="entry name" value="Winged helix-like DNA-binding domain superfamily/Winged helix DNA-binding domain"/>
    <property type="match status" value="1"/>
</dbReference>
<keyword evidence="2" id="KW-0238">DNA-binding</keyword>
<keyword evidence="1" id="KW-0805">Transcription regulation</keyword>
<organism evidence="5 6">
    <name type="scientific">Methylobacterium aquaticum</name>
    <dbReference type="NCBI Taxonomy" id="270351"/>
    <lineage>
        <taxon>Bacteria</taxon>
        <taxon>Pseudomonadati</taxon>
        <taxon>Pseudomonadota</taxon>
        <taxon>Alphaproteobacteria</taxon>
        <taxon>Hyphomicrobiales</taxon>
        <taxon>Methylobacteriaceae</taxon>
        <taxon>Methylobacterium</taxon>
    </lineage>
</organism>
<dbReference type="InterPro" id="IPR011711">
    <property type="entry name" value="GntR_C"/>
</dbReference>
<dbReference type="OrthoDB" id="9789310at2"/>
<comment type="caution">
    <text evidence="5">The sequence shown here is derived from an EMBL/GenBank/DDBJ whole genome shotgun (WGS) entry which is preliminary data.</text>
</comment>
<protein>
    <recommendedName>
        <fullName evidence="4">HTH gntR-type domain-containing protein</fullName>
    </recommendedName>
</protein>
<dbReference type="PANTHER" id="PTHR43537">
    <property type="entry name" value="TRANSCRIPTIONAL REGULATOR, GNTR FAMILY"/>
    <property type="match status" value="1"/>
</dbReference>
<sequence length="237" mass="25972">MARDGIGGVGLAASPVERGSLHLQVYRKLCEVISTGELQPGAEVTLASLAELVGTSAMPVRDAVRRLIGERALELRPGRRFGVPRLSADQYREILRIRLLLEAEAARVAAERIADDELAGIKRVQEELAHSDRAGGTRRELWTLNRQFHFGIYEAARLPQLCSMIAGLWLQMGPLFNHLAVDIGTRRAAGYHEMILSGLERRDGEAAAEAMRNDLLSAAEQILEQLSESGSATRKIA</sequence>
<dbReference type="SMART" id="SM00895">
    <property type="entry name" value="FCD"/>
    <property type="match status" value="1"/>
</dbReference>
<dbReference type="GO" id="GO:0003677">
    <property type="term" value="F:DNA binding"/>
    <property type="evidence" value="ECO:0007669"/>
    <property type="project" value="UniProtKB-KW"/>
</dbReference>
<dbReference type="PANTHER" id="PTHR43537:SF39">
    <property type="entry name" value="HTH-TYPE TRANSCRIPTIONAL REGULATOR MCBR"/>
    <property type="match status" value="1"/>
</dbReference>
<dbReference type="GO" id="GO:0003700">
    <property type="term" value="F:DNA-binding transcription factor activity"/>
    <property type="evidence" value="ECO:0007669"/>
    <property type="project" value="InterPro"/>
</dbReference>
<evidence type="ECO:0000256" key="1">
    <source>
        <dbReference type="ARBA" id="ARBA00023015"/>
    </source>
</evidence>
<dbReference type="InterPro" id="IPR008920">
    <property type="entry name" value="TF_FadR/GntR_C"/>
</dbReference>
<dbReference type="PATRIC" id="fig|270351.6.peg.6886"/>
<dbReference type="SUPFAM" id="SSF46785">
    <property type="entry name" value="Winged helix' DNA-binding domain"/>
    <property type="match status" value="1"/>
</dbReference>
<gene>
    <name evidence="5" type="ORF">VP06_10030</name>
</gene>
<accession>A0A0J6SSF9</accession>
<evidence type="ECO:0000259" key="4">
    <source>
        <dbReference type="PROSITE" id="PS50949"/>
    </source>
</evidence>
<evidence type="ECO:0000313" key="6">
    <source>
        <dbReference type="Proteomes" id="UP000035929"/>
    </source>
</evidence>
<dbReference type="InterPro" id="IPR036390">
    <property type="entry name" value="WH_DNA-bd_sf"/>
</dbReference>
<evidence type="ECO:0000313" key="5">
    <source>
        <dbReference type="EMBL" id="KMO36313.1"/>
    </source>
</evidence>
<dbReference type="AlphaFoldDB" id="A0A0J6SSF9"/>
<dbReference type="EMBL" id="LABX01000071">
    <property type="protein sequence ID" value="KMO36313.1"/>
    <property type="molecule type" value="Genomic_DNA"/>
</dbReference>
<dbReference type="Pfam" id="PF07729">
    <property type="entry name" value="FCD"/>
    <property type="match status" value="1"/>
</dbReference>
<evidence type="ECO:0000256" key="3">
    <source>
        <dbReference type="ARBA" id="ARBA00023163"/>
    </source>
</evidence>
<feature type="domain" description="HTH gntR-type" evidence="4">
    <location>
        <begin position="19"/>
        <end position="86"/>
    </location>
</feature>
<proteinExistence type="predicted"/>
<dbReference type="SUPFAM" id="SSF48008">
    <property type="entry name" value="GntR ligand-binding domain-like"/>
    <property type="match status" value="1"/>
</dbReference>
<dbReference type="Pfam" id="PF00392">
    <property type="entry name" value="GntR"/>
    <property type="match status" value="1"/>
</dbReference>
<dbReference type="InterPro" id="IPR036388">
    <property type="entry name" value="WH-like_DNA-bd_sf"/>
</dbReference>
<dbReference type="InterPro" id="IPR000524">
    <property type="entry name" value="Tscrpt_reg_HTH_GntR"/>
</dbReference>
<dbReference type="Proteomes" id="UP000035929">
    <property type="component" value="Unassembled WGS sequence"/>
</dbReference>
<keyword evidence="3" id="KW-0804">Transcription</keyword>
<dbReference type="PROSITE" id="PS50949">
    <property type="entry name" value="HTH_GNTR"/>
    <property type="match status" value="1"/>
</dbReference>
<name>A0A0J6SSF9_9HYPH</name>
<dbReference type="Gene3D" id="1.20.120.530">
    <property type="entry name" value="GntR ligand-binding domain-like"/>
    <property type="match status" value="1"/>
</dbReference>
<evidence type="ECO:0000256" key="2">
    <source>
        <dbReference type="ARBA" id="ARBA00023125"/>
    </source>
</evidence>